<dbReference type="InterPro" id="IPR035979">
    <property type="entry name" value="RBD_domain_sf"/>
</dbReference>
<dbReference type="Gene3D" id="3.30.70.330">
    <property type="match status" value="1"/>
</dbReference>
<evidence type="ECO:0000256" key="3">
    <source>
        <dbReference type="ARBA" id="ARBA00022490"/>
    </source>
</evidence>
<dbReference type="InterPro" id="IPR001623">
    <property type="entry name" value="DnaJ_domain"/>
</dbReference>
<dbReference type="SMART" id="SM00271">
    <property type="entry name" value="DnaJ"/>
    <property type="match status" value="1"/>
</dbReference>
<keyword evidence="9" id="KW-1185">Reference proteome</keyword>
<dbReference type="PANTHER" id="PTHR44313:SF1">
    <property type="entry name" value="DNAJ HOMOLOG SUBFAMILY C MEMBER 17"/>
    <property type="match status" value="1"/>
</dbReference>
<dbReference type="AlphaFoldDB" id="A0A1V9YQV4"/>
<dbReference type="STRING" id="1202772.A0A1V9YQV4"/>
<comment type="caution">
    <text evidence="8">The sequence shown here is derived from an EMBL/GenBank/DDBJ whole genome shotgun (WGS) entry which is preliminary data.</text>
</comment>
<evidence type="ECO:0000256" key="6">
    <source>
        <dbReference type="SAM" id="MobiDB-lite"/>
    </source>
</evidence>
<dbReference type="GO" id="GO:0005681">
    <property type="term" value="C:spliceosomal complex"/>
    <property type="evidence" value="ECO:0007669"/>
    <property type="project" value="TreeGrafter"/>
</dbReference>
<dbReference type="GO" id="GO:0005737">
    <property type="term" value="C:cytoplasm"/>
    <property type="evidence" value="ECO:0007669"/>
    <property type="project" value="UniProtKB-SubCell"/>
</dbReference>
<evidence type="ECO:0000256" key="1">
    <source>
        <dbReference type="ARBA" id="ARBA00004123"/>
    </source>
</evidence>
<dbReference type="SUPFAM" id="SSF54928">
    <property type="entry name" value="RNA-binding domain, RBD"/>
    <property type="match status" value="1"/>
</dbReference>
<evidence type="ECO:0000259" key="7">
    <source>
        <dbReference type="PROSITE" id="PS50076"/>
    </source>
</evidence>
<dbReference type="InterPro" id="IPR036869">
    <property type="entry name" value="J_dom_sf"/>
</dbReference>
<dbReference type="InterPro" id="IPR012677">
    <property type="entry name" value="Nucleotide-bd_a/b_plait_sf"/>
</dbReference>
<dbReference type="GO" id="GO:0000390">
    <property type="term" value="P:spliceosomal complex disassembly"/>
    <property type="evidence" value="ECO:0007669"/>
    <property type="project" value="TreeGrafter"/>
</dbReference>
<proteinExistence type="predicted"/>
<dbReference type="GO" id="GO:0003676">
    <property type="term" value="F:nucleic acid binding"/>
    <property type="evidence" value="ECO:0007669"/>
    <property type="project" value="InterPro"/>
</dbReference>
<keyword evidence="5" id="KW-0539">Nucleus</keyword>
<feature type="compositionally biased region" description="Basic and acidic residues" evidence="6">
    <location>
        <begin position="78"/>
        <end position="122"/>
    </location>
</feature>
<keyword evidence="3" id="KW-0963">Cytoplasm</keyword>
<dbReference type="PANTHER" id="PTHR44313">
    <property type="entry name" value="DNAJ HOMOLOG SUBFAMILY C MEMBER 17"/>
    <property type="match status" value="1"/>
</dbReference>
<keyword evidence="4" id="KW-0143">Chaperone</keyword>
<evidence type="ECO:0000313" key="8">
    <source>
        <dbReference type="EMBL" id="OQR88134.1"/>
    </source>
</evidence>
<dbReference type="EMBL" id="JNBR01001408">
    <property type="protein sequence ID" value="OQR88134.1"/>
    <property type="molecule type" value="Genomic_DNA"/>
</dbReference>
<feature type="region of interest" description="Disordered" evidence="6">
    <location>
        <begin position="73"/>
        <end position="122"/>
    </location>
</feature>
<name>A0A1V9YQV4_ACHHY</name>
<gene>
    <name evidence="8" type="ORF">ACHHYP_07522</name>
</gene>
<dbReference type="PRINTS" id="PR00625">
    <property type="entry name" value="JDOMAIN"/>
</dbReference>
<dbReference type="Proteomes" id="UP000243579">
    <property type="component" value="Unassembled WGS sequence"/>
</dbReference>
<organism evidence="8 9">
    <name type="scientific">Achlya hypogyna</name>
    <name type="common">Oomycete</name>
    <name type="synonym">Protoachlya hypogyna</name>
    <dbReference type="NCBI Taxonomy" id="1202772"/>
    <lineage>
        <taxon>Eukaryota</taxon>
        <taxon>Sar</taxon>
        <taxon>Stramenopiles</taxon>
        <taxon>Oomycota</taxon>
        <taxon>Saprolegniomycetes</taxon>
        <taxon>Saprolegniales</taxon>
        <taxon>Achlyaceae</taxon>
        <taxon>Achlya</taxon>
    </lineage>
</organism>
<dbReference type="CDD" id="cd06257">
    <property type="entry name" value="DnaJ"/>
    <property type="match status" value="1"/>
</dbReference>
<sequence length="277" mass="30717">MAERCKYEVLGLPPLADEEAIKKAFRKMSLKHHPDKGGDPEKFHELQLASQFLLDPTNKREYDKKLSNISLAAKQQQKRKDDMSAARKRDVDALNRREEDALRKKPKHAMDELRQQARRHRDDMAAKRAQAQADRAAAIGKPVLGDIKQRSIRVKWSNRQASHSDQTLVNAFRAYGEIEAVKMKTNSATLVFVSIAAALAAARAEGHNSALWKEVTLIGHAIPGASPSASPESAATYVGVQVSMDPVSVEEYDQLEASVMAYLVQLTGHRSVADLLS</sequence>
<reference evidence="8 9" key="1">
    <citation type="journal article" date="2014" name="Genome Biol. Evol.">
        <title>The secreted proteins of Achlya hypogyna and Thraustotheca clavata identify the ancestral oomycete secretome and reveal gene acquisitions by horizontal gene transfer.</title>
        <authorList>
            <person name="Misner I."/>
            <person name="Blouin N."/>
            <person name="Leonard G."/>
            <person name="Richards T.A."/>
            <person name="Lane C.E."/>
        </authorList>
    </citation>
    <scope>NUCLEOTIDE SEQUENCE [LARGE SCALE GENOMIC DNA]</scope>
    <source>
        <strain evidence="8 9">ATCC 48635</strain>
    </source>
</reference>
<protein>
    <recommendedName>
        <fullName evidence="7">J domain-containing protein</fullName>
    </recommendedName>
</protein>
<dbReference type="PROSITE" id="PS50076">
    <property type="entry name" value="DNAJ_2"/>
    <property type="match status" value="1"/>
</dbReference>
<accession>A0A1V9YQV4</accession>
<dbReference type="Gene3D" id="1.10.287.110">
    <property type="entry name" value="DnaJ domain"/>
    <property type="match status" value="1"/>
</dbReference>
<evidence type="ECO:0000256" key="5">
    <source>
        <dbReference type="ARBA" id="ARBA00023242"/>
    </source>
</evidence>
<evidence type="ECO:0000313" key="9">
    <source>
        <dbReference type="Proteomes" id="UP000243579"/>
    </source>
</evidence>
<dbReference type="OrthoDB" id="445556at2759"/>
<comment type="subcellular location">
    <subcellularLocation>
        <location evidence="2">Cytoplasm</location>
    </subcellularLocation>
    <subcellularLocation>
        <location evidence="1">Nucleus</location>
    </subcellularLocation>
</comment>
<feature type="domain" description="J" evidence="7">
    <location>
        <begin position="5"/>
        <end position="66"/>
    </location>
</feature>
<dbReference type="SUPFAM" id="SSF46565">
    <property type="entry name" value="Chaperone J-domain"/>
    <property type="match status" value="1"/>
</dbReference>
<dbReference type="InterPro" id="IPR052094">
    <property type="entry name" value="Pre-mRNA-splicing_ERAD"/>
</dbReference>
<evidence type="ECO:0000256" key="4">
    <source>
        <dbReference type="ARBA" id="ARBA00023186"/>
    </source>
</evidence>
<evidence type="ECO:0000256" key="2">
    <source>
        <dbReference type="ARBA" id="ARBA00004496"/>
    </source>
</evidence>
<dbReference type="Pfam" id="PF00226">
    <property type="entry name" value="DnaJ"/>
    <property type="match status" value="1"/>
</dbReference>